<evidence type="ECO:0000313" key="1">
    <source>
        <dbReference type="EMBL" id="GAT97942.1"/>
    </source>
</evidence>
<dbReference type="Gene3D" id="3.80.10.10">
    <property type="entry name" value="Ribonuclease Inhibitor"/>
    <property type="match status" value="1"/>
</dbReference>
<organism evidence="1 2">
    <name type="scientific">Entamoeba histolytica</name>
    <dbReference type="NCBI Taxonomy" id="5759"/>
    <lineage>
        <taxon>Eukaryota</taxon>
        <taxon>Amoebozoa</taxon>
        <taxon>Evosea</taxon>
        <taxon>Archamoebae</taxon>
        <taxon>Mastigamoebida</taxon>
        <taxon>Entamoebidae</taxon>
        <taxon>Entamoeba</taxon>
    </lineage>
</organism>
<dbReference type="VEuPathDB" id="AmoebaDB:EHI5A_048010"/>
<dbReference type="AlphaFoldDB" id="A0A5K1VDI0"/>
<accession>A0A5K1VDI0</accession>
<proteinExistence type="predicted"/>
<dbReference type="VEuPathDB" id="AmoebaDB:EHI_197830"/>
<evidence type="ECO:0000313" key="2">
    <source>
        <dbReference type="Proteomes" id="UP000078387"/>
    </source>
</evidence>
<gene>
    <name evidence="1" type="ORF">CL6EHI_197830</name>
</gene>
<dbReference type="VEuPathDB" id="AmoebaDB:EHI7A_026500"/>
<comment type="caution">
    <text evidence="1">The sequence shown here is derived from an EMBL/GenBank/DDBJ whole genome shotgun (WGS) entry which is preliminary data.</text>
</comment>
<dbReference type="VEuPathDB" id="AmoebaDB:KM1_058200"/>
<evidence type="ECO:0008006" key="3">
    <source>
        <dbReference type="Google" id="ProtNLM"/>
    </source>
</evidence>
<dbReference type="EMBL" id="BDEQ01000001">
    <property type="protein sequence ID" value="GAT97942.1"/>
    <property type="molecule type" value="Genomic_DNA"/>
</dbReference>
<dbReference type="InterPro" id="IPR032675">
    <property type="entry name" value="LRR_dom_sf"/>
</dbReference>
<protein>
    <recommendedName>
        <fullName evidence="3">Leucine-rich repeat containing protein</fullName>
    </recommendedName>
</protein>
<sequence>MQRLYDSLWKLPIQTPSDIETHQYLFELLNILTLKLLEIHIPPHRNSRLSKCRCALCRYQQLCEVLTQPPFPHELTLPRRTPNFALKYLPKCVYSLNISHTLLTQFLIPKRFDCLVALNISATSIATNCIDDIAALPHLKSLNISECRIKDSIMTQLKDVPLDSLICTNNNLTNNTLTQLQNTPLGNALKYFDISNNQIKSSSLNTILKYPELVIFIVKGTQIDQRSLKTFVSRHEQFKYNGMQLERIGRKFSQKQFDSINEQWGLKHFCEALCVVGCTSFNQEQTNAKTSTESIIFTSQQ</sequence>
<name>A0A5K1VDI0_ENTHI</name>
<dbReference type="VEuPathDB" id="AmoebaDB:EHI8A_058270"/>
<dbReference type="SUPFAM" id="SSF52047">
    <property type="entry name" value="RNI-like"/>
    <property type="match status" value="1"/>
</dbReference>
<dbReference type="Proteomes" id="UP000078387">
    <property type="component" value="Unassembled WGS sequence"/>
</dbReference>
<reference evidence="1 2" key="1">
    <citation type="submission" date="2016-05" db="EMBL/GenBank/DDBJ databases">
        <title>First whole genome sequencing of Entamoeba histolytica HM1:IMSS-clone-6.</title>
        <authorList>
            <person name="Mukherjee Avik.K."/>
            <person name="Izumyama S."/>
            <person name="Nakada-Tsukui K."/>
            <person name="Nozaki T."/>
        </authorList>
    </citation>
    <scope>NUCLEOTIDE SEQUENCE [LARGE SCALE GENOMIC DNA]</scope>
    <source>
        <strain evidence="1 2">HM1:IMSS clone 6</strain>
    </source>
</reference>
<dbReference type="OMA" id="ISKCRCA"/>